<feature type="binding site" description="in other chain" evidence="13">
    <location>
        <position position="184"/>
    </location>
    <ligand>
        <name>substrate</name>
        <note>ligand shared between dimeric partners</note>
    </ligand>
</feature>
<dbReference type="GO" id="GO:0050661">
    <property type="term" value="F:NADP binding"/>
    <property type="evidence" value="ECO:0007669"/>
    <property type="project" value="InterPro"/>
</dbReference>
<comment type="catalytic activity">
    <reaction evidence="11 14">
        <text>6-phospho-D-gluconate + NADP(+) = D-ribulose 5-phosphate + CO2 + NADPH</text>
        <dbReference type="Rhea" id="RHEA:10116"/>
        <dbReference type="ChEBI" id="CHEBI:16526"/>
        <dbReference type="ChEBI" id="CHEBI:57783"/>
        <dbReference type="ChEBI" id="CHEBI:58121"/>
        <dbReference type="ChEBI" id="CHEBI:58349"/>
        <dbReference type="ChEBI" id="CHEBI:58759"/>
        <dbReference type="EC" id="1.1.1.44"/>
    </reaction>
</comment>
<feature type="binding site" description="in other chain" evidence="13">
    <location>
        <begin position="179"/>
        <end position="180"/>
    </location>
    <ligand>
        <name>substrate</name>
        <note>ligand shared between dimeric partners</note>
    </ligand>
</feature>
<comment type="function">
    <text evidence="1">Catalyzes the oxidative decarboxylation of 6-phosphogluconate to ribulose 5-phosphate and CO(2), with concomitant reduction of NADP to NADPH.</text>
</comment>
<dbReference type="InterPro" id="IPR006115">
    <property type="entry name" value="6PGDH_NADP-bd"/>
</dbReference>
<comment type="subunit">
    <text evidence="4">Homodimer.</text>
</comment>
<keyword evidence="9 14" id="KW-0311">Gluconate utilization</keyword>
<reference evidence="16 17" key="1">
    <citation type="journal article" date="2015" name="Environ. Microbiol.">
        <title>Genome analyses suggest the presence of polyploidy and recent human-driven expansions in eight global populations of the honeybee pathogen Nosema ceranae.</title>
        <authorList>
            <person name="Pelin A."/>
            <person name="Selman M."/>
            <person name="Aris-Brosou S."/>
            <person name="Farinelli L."/>
            <person name="Corradi N."/>
        </authorList>
    </citation>
    <scope>NUCLEOTIDE SEQUENCE [LARGE SCALE GENOMIC DNA]</scope>
    <source>
        <strain evidence="16 17">PA08 1199</strain>
    </source>
</reference>
<keyword evidence="10 14" id="KW-0570">Pentose shunt</keyword>
<evidence type="ECO:0000313" key="17">
    <source>
        <dbReference type="Proteomes" id="UP000034350"/>
    </source>
</evidence>
<dbReference type="Gene3D" id="3.40.50.720">
    <property type="entry name" value="NAD(P)-binding Rossmann-like Domain"/>
    <property type="match status" value="1"/>
</dbReference>
<dbReference type="PANTHER" id="PTHR11811">
    <property type="entry name" value="6-PHOSPHOGLUCONATE DEHYDROGENASE"/>
    <property type="match status" value="1"/>
</dbReference>
<evidence type="ECO:0000256" key="7">
    <source>
        <dbReference type="ARBA" id="ARBA00022857"/>
    </source>
</evidence>
<evidence type="ECO:0000256" key="14">
    <source>
        <dbReference type="RuleBase" id="RU000485"/>
    </source>
</evidence>
<comment type="pathway">
    <text evidence="2 14">Carbohydrate degradation; pentose phosphate pathway; D-ribulose 5-phosphate from D-glucose 6-phosphate (oxidative stage): step 3/3.</text>
</comment>
<feature type="binding site" evidence="13">
    <location>
        <position position="431"/>
    </location>
    <ligand>
        <name>substrate</name>
        <note>ligand shared between dimeric partners</note>
    </ligand>
</feature>
<gene>
    <name evidence="16" type="ORF">AAJ76_3000130927</name>
</gene>
<feature type="binding site" description="in other chain" evidence="13">
    <location>
        <position position="97"/>
    </location>
    <ligand>
        <name>substrate</name>
        <note>ligand shared between dimeric partners</note>
    </ligand>
</feature>
<evidence type="ECO:0000256" key="3">
    <source>
        <dbReference type="ARBA" id="ARBA00008419"/>
    </source>
</evidence>
<feature type="active site" description="Proton acceptor" evidence="12">
    <location>
        <position position="176"/>
    </location>
</feature>
<evidence type="ECO:0000256" key="4">
    <source>
        <dbReference type="ARBA" id="ARBA00011738"/>
    </source>
</evidence>
<comment type="similarity">
    <text evidence="3 14">Belongs to the 6-phosphogluconate dehydrogenase family.</text>
</comment>
<proteinExistence type="inferred from homology"/>
<dbReference type="InterPro" id="IPR008927">
    <property type="entry name" value="6-PGluconate_DH-like_C_sf"/>
</dbReference>
<comment type="caution">
    <text evidence="16">The sequence shown here is derived from an EMBL/GenBank/DDBJ whole genome shotgun (WGS) entry which is preliminary data.</text>
</comment>
<dbReference type="Proteomes" id="UP000034350">
    <property type="component" value="Unassembled WGS sequence"/>
</dbReference>
<dbReference type="Pfam" id="PF00393">
    <property type="entry name" value="6PGD"/>
    <property type="match status" value="1"/>
</dbReference>
<keyword evidence="7 14" id="KW-0521">NADP</keyword>
<feature type="domain" description="6-phosphogluconate dehydrogenase C-terminal" evidence="15">
    <location>
        <begin position="172"/>
        <end position="453"/>
    </location>
</feature>
<evidence type="ECO:0000256" key="10">
    <source>
        <dbReference type="ARBA" id="ARBA00023126"/>
    </source>
</evidence>
<dbReference type="VEuPathDB" id="MicrosporidiaDB:NCER_101118"/>
<dbReference type="FunFam" id="1.10.1040.10:FF:000032">
    <property type="entry name" value="6-phosphogluconate dehydrogenase, decarboxylating"/>
    <property type="match status" value="1"/>
</dbReference>
<dbReference type="UniPathway" id="UPA00115">
    <property type="reaction ID" value="UER00410"/>
</dbReference>
<feature type="active site" description="Proton acceptor" evidence="12">
    <location>
        <position position="183"/>
    </location>
</feature>
<dbReference type="InterPro" id="IPR036291">
    <property type="entry name" value="NAD(P)-bd_dom_sf"/>
</dbReference>
<dbReference type="NCBIfam" id="TIGR00873">
    <property type="entry name" value="gnd"/>
    <property type="match status" value="1"/>
</dbReference>
<dbReference type="SUPFAM" id="SSF51735">
    <property type="entry name" value="NAD(P)-binding Rossmann-fold domains"/>
    <property type="match status" value="1"/>
</dbReference>
<feature type="binding site" evidence="13">
    <location>
        <position position="437"/>
    </location>
    <ligand>
        <name>substrate</name>
        <note>ligand shared between dimeric partners</note>
    </ligand>
</feature>
<dbReference type="VEuPathDB" id="MicrosporidiaDB:AAJ76_3000130927"/>
<dbReference type="PIRSF" id="PIRSF000109">
    <property type="entry name" value="6PGD"/>
    <property type="match status" value="1"/>
</dbReference>
<dbReference type="EMBL" id="JPQZ01000003">
    <property type="protein sequence ID" value="KKO76463.1"/>
    <property type="molecule type" value="Genomic_DNA"/>
</dbReference>
<evidence type="ECO:0000313" key="16">
    <source>
        <dbReference type="EMBL" id="KKO76463.1"/>
    </source>
</evidence>
<evidence type="ECO:0000259" key="15">
    <source>
        <dbReference type="SMART" id="SM01350"/>
    </source>
</evidence>
<evidence type="ECO:0000256" key="6">
    <source>
        <dbReference type="ARBA" id="ARBA00018193"/>
    </source>
</evidence>
<sequence>MEVGLIGLGNMGKNLAKNLDDKGYKLHVFNRTYAKTELLVKENPNIIPYKTIKDLANSFKNRKIIFIMLTAGKIIDDICDELSEYFSEDDIAIDLGNSNFLDTIRRSKTYKFNFVGAGISGGELGARYGGSLMAGCTANVWESVKKIFEDLSTDSLISNTKCCERFGNDGAGHFVKMVHNGIEYCDMDVISESYNILKQLGNDNEKISKLFLTWNENKLKSYLLEIAGKILVKKEKEEYLIDKIEDSAQQKGTGKACIIEAVELNVPAITVVEATFSRVISSRKSVREELSKKLKFNIKNDILINEDDIHNSIYLCRAISYIQGFNLLRAASDKYKWNKNMDDVCDVWSNGCILRGAFLKTMKKITEERNYDYELANTFINIYNENIDSLKRLILHASEKGIPIPTISSCYNYIMGMREADSNGNMIQCMRDCFGGHTVIFKGEKEARHIDWLE</sequence>
<dbReference type="InterPro" id="IPR006113">
    <property type="entry name" value="6PGDH_Gnd/GntZ"/>
</dbReference>
<dbReference type="NCBIfam" id="NF006765">
    <property type="entry name" value="PRK09287.1"/>
    <property type="match status" value="1"/>
</dbReference>
<dbReference type="SMART" id="SM01350">
    <property type="entry name" value="6PGD"/>
    <property type="match status" value="1"/>
</dbReference>
<organism evidence="16 17">
    <name type="scientific">Vairimorpha ceranae</name>
    <dbReference type="NCBI Taxonomy" id="40302"/>
    <lineage>
        <taxon>Eukaryota</taxon>
        <taxon>Fungi</taxon>
        <taxon>Fungi incertae sedis</taxon>
        <taxon>Microsporidia</taxon>
        <taxon>Nosematidae</taxon>
        <taxon>Vairimorpha</taxon>
    </lineage>
</organism>
<accession>A0A0F9WUN8</accession>
<dbReference type="OrthoDB" id="434986at2759"/>
<dbReference type="GeneID" id="36319971"/>
<feature type="binding site" description="in other chain" evidence="13">
    <location>
        <position position="251"/>
    </location>
    <ligand>
        <name>substrate</name>
        <note>ligand shared between dimeric partners</note>
    </ligand>
</feature>
<dbReference type="Pfam" id="PF03446">
    <property type="entry name" value="NAD_binding_2"/>
    <property type="match status" value="1"/>
</dbReference>
<name>A0A0F9WUN8_9MICR</name>
<dbReference type="PRINTS" id="PR00076">
    <property type="entry name" value="6PGDHDRGNASE"/>
</dbReference>
<dbReference type="InterPro" id="IPR006183">
    <property type="entry name" value="Pgluconate_DH"/>
</dbReference>
<evidence type="ECO:0000256" key="8">
    <source>
        <dbReference type="ARBA" id="ARBA00023002"/>
    </source>
</evidence>
<evidence type="ECO:0000256" key="1">
    <source>
        <dbReference type="ARBA" id="ARBA00002526"/>
    </source>
</evidence>
<evidence type="ECO:0000256" key="11">
    <source>
        <dbReference type="ARBA" id="ARBA00048640"/>
    </source>
</evidence>
<dbReference type="GO" id="GO:0019521">
    <property type="term" value="P:D-gluconate metabolic process"/>
    <property type="evidence" value="ECO:0007669"/>
    <property type="project" value="UniProtKB-KW"/>
</dbReference>
<evidence type="ECO:0000256" key="2">
    <source>
        <dbReference type="ARBA" id="ARBA00004874"/>
    </source>
</evidence>
<evidence type="ECO:0000256" key="9">
    <source>
        <dbReference type="ARBA" id="ARBA00023064"/>
    </source>
</evidence>
<dbReference type="GO" id="GO:0006098">
    <property type="term" value="P:pentose-phosphate shunt"/>
    <property type="evidence" value="ECO:0007669"/>
    <property type="project" value="UniProtKB-UniPathway"/>
</dbReference>
<dbReference type="SUPFAM" id="SSF48179">
    <property type="entry name" value="6-phosphogluconate dehydrogenase C-terminal domain-like"/>
    <property type="match status" value="1"/>
</dbReference>
<dbReference type="GO" id="GO:0004616">
    <property type="term" value="F:phosphogluconate dehydrogenase (decarboxylating) activity"/>
    <property type="evidence" value="ECO:0007669"/>
    <property type="project" value="UniProtKB-EC"/>
</dbReference>
<dbReference type="VEuPathDB" id="MicrosporidiaDB:G9O61_00g016040"/>
<dbReference type="EC" id="1.1.1.44" evidence="5 14"/>
<dbReference type="InterPro" id="IPR006114">
    <property type="entry name" value="6PGDH_C"/>
</dbReference>
<protein>
    <recommendedName>
        <fullName evidence="6 14">6-phosphogluconate dehydrogenase, decarboxylating</fullName>
        <ecNumber evidence="5 14">1.1.1.44</ecNumber>
    </recommendedName>
</protein>
<evidence type="ECO:0000256" key="5">
    <source>
        <dbReference type="ARBA" id="ARBA00013011"/>
    </source>
</evidence>
<keyword evidence="17" id="KW-1185">Reference proteome</keyword>
<feature type="binding site" description="in other chain" evidence="13">
    <location>
        <position position="278"/>
    </location>
    <ligand>
        <name>substrate</name>
        <note>ligand shared between dimeric partners</note>
    </ligand>
</feature>
<feature type="binding site" description="in other chain" evidence="13">
    <location>
        <begin position="120"/>
        <end position="122"/>
    </location>
    <ligand>
        <name>substrate</name>
        <note>ligand shared between dimeric partners</note>
    </ligand>
</feature>
<evidence type="ECO:0000256" key="13">
    <source>
        <dbReference type="PIRSR" id="PIRSR000109-2"/>
    </source>
</evidence>
<dbReference type="Gene3D" id="1.20.5.320">
    <property type="entry name" value="6-Phosphogluconate Dehydrogenase, domain 3"/>
    <property type="match status" value="1"/>
</dbReference>
<dbReference type="Gene3D" id="1.10.1040.10">
    <property type="entry name" value="N-(1-d-carboxylethyl)-l-norvaline Dehydrogenase, domain 2"/>
    <property type="match status" value="1"/>
</dbReference>
<dbReference type="AlphaFoldDB" id="A0A0F9WUN8"/>
<dbReference type="RefSeq" id="XP_024332205.1">
    <property type="nucleotide sequence ID" value="XM_024475040.1"/>
</dbReference>
<evidence type="ECO:0000256" key="12">
    <source>
        <dbReference type="PIRSR" id="PIRSR000109-1"/>
    </source>
</evidence>
<dbReference type="InterPro" id="IPR013328">
    <property type="entry name" value="6PGD_dom2"/>
</dbReference>
<keyword evidence="8 14" id="KW-0560">Oxidoreductase</keyword>